<proteinExistence type="predicted"/>
<name>A0A1F6U0X4_9PROT</name>
<accession>A0A1F6U0X4</accession>
<gene>
    <name evidence="1" type="ORF">A3A87_07365</name>
</gene>
<protein>
    <submittedName>
        <fullName evidence="1">Uncharacterized protein</fullName>
    </submittedName>
</protein>
<evidence type="ECO:0000313" key="2">
    <source>
        <dbReference type="Proteomes" id="UP000179037"/>
    </source>
</evidence>
<evidence type="ECO:0000313" key="1">
    <source>
        <dbReference type="EMBL" id="OGI50990.1"/>
    </source>
</evidence>
<organism evidence="1 2">
    <name type="scientific">Candidatus Muproteobacteria bacterium RIFCSPLOWO2_01_FULL_60_18</name>
    <dbReference type="NCBI Taxonomy" id="1817768"/>
    <lineage>
        <taxon>Bacteria</taxon>
        <taxon>Pseudomonadati</taxon>
        <taxon>Pseudomonadota</taxon>
        <taxon>Candidatus Muproteobacteria</taxon>
    </lineage>
</organism>
<reference evidence="1 2" key="1">
    <citation type="journal article" date="2016" name="Nat. Commun.">
        <title>Thousands of microbial genomes shed light on interconnected biogeochemical processes in an aquifer system.</title>
        <authorList>
            <person name="Anantharaman K."/>
            <person name="Brown C.T."/>
            <person name="Hug L.A."/>
            <person name="Sharon I."/>
            <person name="Castelle C.J."/>
            <person name="Probst A.J."/>
            <person name="Thomas B.C."/>
            <person name="Singh A."/>
            <person name="Wilkins M.J."/>
            <person name="Karaoz U."/>
            <person name="Brodie E.L."/>
            <person name="Williams K.H."/>
            <person name="Hubbard S.S."/>
            <person name="Banfield J.F."/>
        </authorList>
    </citation>
    <scope>NUCLEOTIDE SEQUENCE [LARGE SCALE GENOMIC DNA]</scope>
</reference>
<sequence length="80" mass="9049">MKPKANLSDDLRPEYRFDYSKATRGKYYKRILKEGANIVVLDPDVAKAFPNSEAVNDALRVVLKAGQAAQRLAQRSKRRA</sequence>
<dbReference type="AlphaFoldDB" id="A0A1F6U0X4"/>
<comment type="caution">
    <text evidence="1">The sequence shown here is derived from an EMBL/GenBank/DDBJ whole genome shotgun (WGS) entry which is preliminary data.</text>
</comment>
<dbReference type="EMBL" id="MFTC01000054">
    <property type="protein sequence ID" value="OGI50990.1"/>
    <property type="molecule type" value="Genomic_DNA"/>
</dbReference>
<dbReference type="Proteomes" id="UP000179037">
    <property type="component" value="Unassembled WGS sequence"/>
</dbReference>
<dbReference type="STRING" id="1817768.A3A87_07365"/>